<dbReference type="EMBL" id="KN839912">
    <property type="protein sequence ID" value="KIJ58754.1"/>
    <property type="molecule type" value="Genomic_DNA"/>
</dbReference>
<evidence type="ECO:0000313" key="3">
    <source>
        <dbReference type="Proteomes" id="UP000053820"/>
    </source>
</evidence>
<reference evidence="2 3" key="1">
    <citation type="submission" date="2014-04" db="EMBL/GenBank/DDBJ databases">
        <title>Evolutionary Origins and Diversification of the Mycorrhizal Mutualists.</title>
        <authorList>
            <consortium name="DOE Joint Genome Institute"/>
            <consortium name="Mycorrhizal Genomics Consortium"/>
            <person name="Kohler A."/>
            <person name="Kuo A."/>
            <person name="Nagy L.G."/>
            <person name="Floudas D."/>
            <person name="Copeland A."/>
            <person name="Barry K.W."/>
            <person name="Cichocki N."/>
            <person name="Veneault-Fourrey C."/>
            <person name="LaButti K."/>
            <person name="Lindquist E.A."/>
            <person name="Lipzen A."/>
            <person name="Lundell T."/>
            <person name="Morin E."/>
            <person name="Murat C."/>
            <person name="Riley R."/>
            <person name="Ohm R."/>
            <person name="Sun H."/>
            <person name="Tunlid A."/>
            <person name="Henrissat B."/>
            <person name="Grigoriev I.V."/>
            <person name="Hibbett D.S."/>
            <person name="Martin F."/>
        </authorList>
    </citation>
    <scope>NUCLEOTIDE SEQUENCE [LARGE SCALE GENOMIC DNA]</scope>
    <source>
        <strain evidence="2 3">MD-312</strain>
    </source>
</reference>
<dbReference type="HOGENOM" id="CLU_1069823_0_0_1"/>
<keyword evidence="3" id="KW-1185">Reference proteome</keyword>
<dbReference type="AlphaFoldDB" id="A0A0C9V0J8"/>
<feature type="region of interest" description="Disordered" evidence="1">
    <location>
        <begin position="185"/>
        <end position="260"/>
    </location>
</feature>
<evidence type="ECO:0000313" key="2">
    <source>
        <dbReference type="EMBL" id="KIJ58754.1"/>
    </source>
</evidence>
<gene>
    <name evidence="2" type="ORF">HYDPIDRAFT_171152</name>
</gene>
<accession>A0A0C9V0J8</accession>
<organism evidence="2 3">
    <name type="scientific">Hydnomerulius pinastri MD-312</name>
    <dbReference type="NCBI Taxonomy" id="994086"/>
    <lineage>
        <taxon>Eukaryota</taxon>
        <taxon>Fungi</taxon>
        <taxon>Dikarya</taxon>
        <taxon>Basidiomycota</taxon>
        <taxon>Agaricomycotina</taxon>
        <taxon>Agaricomycetes</taxon>
        <taxon>Agaricomycetidae</taxon>
        <taxon>Boletales</taxon>
        <taxon>Boletales incertae sedis</taxon>
        <taxon>Leucogyrophana</taxon>
    </lineage>
</organism>
<name>A0A0C9V0J8_9AGAM</name>
<evidence type="ECO:0000256" key="1">
    <source>
        <dbReference type="SAM" id="MobiDB-lite"/>
    </source>
</evidence>
<sequence length="260" mass="27547">MSIYESPSAFTSIHESPSVFMSIYESPGAAMSVYASPLYPGMDMTGSTFTSKSGPSASMPVGFIPTHVSPPSTMVMHVSPPSMSTDMPMGFIPTHVSRPSTTVMHVSPPSMSTDMPMGFIPTHVSPSSTTVVHVSPPSMSTDSPTNYPPPRAIPPVYFGSYYPNTSPSMPTEFQFSGAGSYEAQGMLPPLHPVHHREVGTDDLSGSRTGTSLSEPGTAVPKFAYPSLPPTPWSWQEDLPSPSGSNLDGSFAASSDNKETF</sequence>
<protein>
    <submittedName>
        <fullName evidence="2">Uncharacterized protein</fullName>
    </submittedName>
</protein>
<dbReference type="Proteomes" id="UP000053820">
    <property type="component" value="Unassembled WGS sequence"/>
</dbReference>
<proteinExistence type="predicted"/>
<feature type="compositionally biased region" description="Polar residues" evidence="1">
    <location>
        <begin position="203"/>
        <end position="214"/>
    </location>
</feature>
<feature type="compositionally biased region" description="Polar residues" evidence="1">
    <location>
        <begin position="241"/>
        <end position="254"/>
    </location>
</feature>